<dbReference type="SUPFAM" id="SSF46894">
    <property type="entry name" value="C-terminal effector domain of the bipartite response regulators"/>
    <property type="match status" value="1"/>
</dbReference>
<dbReference type="Pfam" id="PF00072">
    <property type="entry name" value="Response_reg"/>
    <property type="match status" value="1"/>
</dbReference>
<dbReference type="AlphaFoldDB" id="C2Y005"/>
<evidence type="ECO:0000256" key="9">
    <source>
        <dbReference type="PROSITE-ProRule" id="PRU01091"/>
    </source>
</evidence>
<feature type="domain" description="OmpR/PhoB-type" evidence="11">
    <location>
        <begin position="139"/>
        <end position="238"/>
    </location>
</feature>
<dbReference type="FunFam" id="1.10.10.10:FF:000018">
    <property type="entry name" value="DNA-binding response regulator ResD"/>
    <property type="match status" value="1"/>
</dbReference>
<dbReference type="GO" id="GO:0000976">
    <property type="term" value="F:transcription cis-regulatory region binding"/>
    <property type="evidence" value="ECO:0007669"/>
    <property type="project" value="TreeGrafter"/>
</dbReference>
<keyword evidence="6 9" id="KW-0238">DNA-binding</keyword>
<dbReference type="HOGENOM" id="CLU_000445_30_4_9"/>
<gene>
    <name evidence="12" type="ORF">bcere0026_42910</name>
</gene>
<evidence type="ECO:0000256" key="2">
    <source>
        <dbReference type="ARBA" id="ARBA00022490"/>
    </source>
</evidence>
<protein>
    <submittedName>
        <fullName evidence="12">Uncharacterized sensory transduction protein ycbL</fullName>
    </submittedName>
</protein>
<keyword evidence="4" id="KW-0902">Two-component regulatory system</keyword>
<dbReference type="InterPro" id="IPR001867">
    <property type="entry name" value="OmpR/PhoB-type_DNA-bd"/>
</dbReference>
<dbReference type="Gene3D" id="1.10.10.10">
    <property type="entry name" value="Winged helix-like DNA-binding domain superfamily/Winged helix DNA-binding domain"/>
    <property type="match status" value="1"/>
</dbReference>
<comment type="caution">
    <text evidence="12">The sequence shown here is derived from an EMBL/GenBank/DDBJ whole genome shotgun (WGS) entry which is preliminary data.</text>
</comment>
<dbReference type="PROSITE" id="PS51755">
    <property type="entry name" value="OMPR_PHOB"/>
    <property type="match status" value="1"/>
</dbReference>
<dbReference type="InterPro" id="IPR001789">
    <property type="entry name" value="Sig_transdc_resp-reg_receiver"/>
</dbReference>
<keyword evidence="3 8" id="KW-0597">Phosphoprotein</keyword>
<dbReference type="CDD" id="cd00383">
    <property type="entry name" value="trans_reg_C"/>
    <property type="match status" value="1"/>
</dbReference>
<dbReference type="GO" id="GO:0000156">
    <property type="term" value="F:phosphorelay response regulator activity"/>
    <property type="evidence" value="ECO:0007669"/>
    <property type="project" value="TreeGrafter"/>
</dbReference>
<evidence type="ECO:0000313" key="12">
    <source>
        <dbReference type="EMBL" id="EEL68727.1"/>
    </source>
</evidence>
<dbReference type="EMBL" id="ACMP01000116">
    <property type="protein sequence ID" value="EEL68727.1"/>
    <property type="molecule type" value="Genomic_DNA"/>
</dbReference>
<dbReference type="PROSITE" id="PS50110">
    <property type="entry name" value="RESPONSE_REGULATORY"/>
    <property type="match status" value="1"/>
</dbReference>
<dbReference type="PANTHER" id="PTHR48111">
    <property type="entry name" value="REGULATOR OF RPOS"/>
    <property type="match status" value="1"/>
</dbReference>
<evidence type="ECO:0000259" key="11">
    <source>
        <dbReference type="PROSITE" id="PS51755"/>
    </source>
</evidence>
<keyword evidence="2" id="KW-0963">Cytoplasm</keyword>
<dbReference type="PANTHER" id="PTHR48111:SF26">
    <property type="entry name" value="STAGE 0 SPORULATION PROTEIN A HOMOLOG"/>
    <property type="match status" value="1"/>
</dbReference>
<feature type="DNA-binding region" description="OmpR/PhoB-type" evidence="9">
    <location>
        <begin position="139"/>
        <end position="238"/>
    </location>
</feature>
<dbReference type="Proteomes" id="UP000001753">
    <property type="component" value="Chromosome"/>
</dbReference>
<evidence type="ECO:0000256" key="8">
    <source>
        <dbReference type="PROSITE-ProRule" id="PRU00169"/>
    </source>
</evidence>
<dbReference type="Gene3D" id="6.10.250.690">
    <property type="match status" value="1"/>
</dbReference>
<dbReference type="InterPro" id="IPR011006">
    <property type="entry name" value="CheY-like_superfamily"/>
</dbReference>
<dbReference type="GO" id="GO:0005829">
    <property type="term" value="C:cytosol"/>
    <property type="evidence" value="ECO:0007669"/>
    <property type="project" value="TreeGrafter"/>
</dbReference>
<evidence type="ECO:0000256" key="6">
    <source>
        <dbReference type="ARBA" id="ARBA00023125"/>
    </source>
</evidence>
<dbReference type="GO" id="GO:0006355">
    <property type="term" value="P:regulation of DNA-templated transcription"/>
    <property type="evidence" value="ECO:0007669"/>
    <property type="project" value="InterPro"/>
</dbReference>
<dbReference type="SMART" id="SM00862">
    <property type="entry name" value="Trans_reg_C"/>
    <property type="match status" value="1"/>
</dbReference>
<feature type="domain" description="Response regulatory" evidence="10">
    <location>
        <begin position="13"/>
        <end position="126"/>
    </location>
</feature>
<dbReference type="InterPro" id="IPR039420">
    <property type="entry name" value="WalR-like"/>
</dbReference>
<evidence type="ECO:0000256" key="4">
    <source>
        <dbReference type="ARBA" id="ARBA00023012"/>
    </source>
</evidence>
<sequence length="239" mass="27283">MFVKKGDRNMSHHILLVEDDISIQEMVETYLVKEGFQVTIASDGEEGVNAFLKGSFDLIILDIMMPKLDGLEVVRIIREKSAVPILMMSAKDTDVDKAIGLGLGADDYICKPFSMIELAARVKAGIRRSTKYSAVESKDEAIQIGDLIIDPINFTVEKKGRQLKLTLKEFEILKLFVKNQNRVFTKAQIYTLVWNEEYYGDDNVINVHMRRLREKIESDPSNPEYIKTLWGIGYKLEVM</sequence>
<dbReference type="FunFam" id="3.40.50.2300:FF:000001">
    <property type="entry name" value="DNA-binding response regulator PhoB"/>
    <property type="match status" value="1"/>
</dbReference>
<evidence type="ECO:0000256" key="5">
    <source>
        <dbReference type="ARBA" id="ARBA00023015"/>
    </source>
</evidence>
<dbReference type="InterPro" id="IPR016032">
    <property type="entry name" value="Sig_transdc_resp-reg_C-effctor"/>
</dbReference>
<dbReference type="SUPFAM" id="SSF52172">
    <property type="entry name" value="CheY-like"/>
    <property type="match status" value="1"/>
</dbReference>
<evidence type="ECO:0000256" key="1">
    <source>
        <dbReference type="ARBA" id="ARBA00004496"/>
    </source>
</evidence>
<evidence type="ECO:0000256" key="7">
    <source>
        <dbReference type="ARBA" id="ARBA00023163"/>
    </source>
</evidence>
<keyword evidence="5" id="KW-0805">Transcription regulation</keyword>
<dbReference type="Pfam" id="PF00486">
    <property type="entry name" value="Trans_reg_C"/>
    <property type="match status" value="1"/>
</dbReference>
<dbReference type="CDD" id="cd17574">
    <property type="entry name" value="REC_OmpR"/>
    <property type="match status" value="1"/>
</dbReference>
<feature type="modified residue" description="4-aspartylphosphate" evidence="8">
    <location>
        <position position="62"/>
    </location>
</feature>
<evidence type="ECO:0000256" key="3">
    <source>
        <dbReference type="ARBA" id="ARBA00022553"/>
    </source>
</evidence>
<accession>C2Y005</accession>
<dbReference type="GO" id="GO:0032993">
    <property type="term" value="C:protein-DNA complex"/>
    <property type="evidence" value="ECO:0007669"/>
    <property type="project" value="TreeGrafter"/>
</dbReference>
<dbReference type="Gene3D" id="3.40.50.2300">
    <property type="match status" value="1"/>
</dbReference>
<keyword evidence="7" id="KW-0804">Transcription</keyword>
<name>C2Y005_BACMY</name>
<dbReference type="InterPro" id="IPR036388">
    <property type="entry name" value="WH-like_DNA-bd_sf"/>
</dbReference>
<comment type="subcellular location">
    <subcellularLocation>
        <location evidence="1">Cytoplasm</location>
    </subcellularLocation>
</comment>
<reference evidence="12" key="1">
    <citation type="journal article" date="2012" name="Genome Res.">
        <title>Genomic characterization of the Bacillus cereus sensu lato species: Backdrop to the evolution of Bacillus anthracis.</title>
        <authorList>
            <person name="Zwick M.E."/>
            <person name="Joseph S.J."/>
            <person name="Didelot X."/>
            <person name="Chen P.E."/>
            <person name="Bishop-Lilly K.A."/>
            <person name="Stewart A.C."/>
            <person name="Willner K."/>
            <person name="Nolan N."/>
            <person name="Lentz S."/>
            <person name="Thomason M.K."/>
            <person name="Sozhamannan S."/>
            <person name="Mateczun A.J."/>
            <person name="Du L."/>
            <person name="Read T.D."/>
        </authorList>
    </citation>
    <scope>NUCLEOTIDE SEQUENCE [LARGE SCALE GENOMIC DNA]</scope>
    <source>
        <strain evidence="12">AH603</strain>
    </source>
</reference>
<evidence type="ECO:0000259" key="10">
    <source>
        <dbReference type="PROSITE" id="PS50110"/>
    </source>
</evidence>
<dbReference type="SMART" id="SM00448">
    <property type="entry name" value="REC"/>
    <property type="match status" value="1"/>
</dbReference>
<proteinExistence type="predicted"/>
<organism evidence="12">
    <name type="scientific">Bacillus mycoides</name>
    <dbReference type="NCBI Taxonomy" id="1405"/>
    <lineage>
        <taxon>Bacteria</taxon>
        <taxon>Bacillati</taxon>
        <taxon>Bacillota</taxon>
        <taxon>Bacilli</taxon>
        <taxon>Bacillales</taxon>
        <taxon>Bacillaceae</taxon>
        <taxon>Bacillus</taxon>
        <taxon>Bacillus cereus group</taxon>
    </lineage>
</organism>